<name>Q5DN61_9CAUD</name>
<evidence type="ECO:0000313" key="2">
    <source>
        <dbReference type="Proteomes" id="UP000000993"/>
    </source>
</evidence>
<accession>Q5DN61</accession>
<evidence type="ECO:0000313" key="1">
    <source>
        <dbReference type="EMBL" id="AAT69520.1"/>
    </source>
</evidence>
<proteinExistence type="predicted"/>
<dbReference type="Proteomes" id="UP000000993">
    <property type="component" value="Segment"/>
</dbReference>
<organism evidence="1 2">
    <name type="scientific">Alphaproteobacteria phage PhiJL001</name>
    <dbReference type="NCBI Taxonomy" id="2681607"/>
    <lineage>
        <taxon>Viruses</taxon>
        <taxon>Duplodnaviria</taxon>
        <taxon>Heunggongvirae</taxon>
        <taxon>Uroviricota</taxon>
        <taxon>Caudoviricetes</taxon>
        <taxon>Mesyanzhinovviridae</taxon>
        <taxon>Keylargovirus</taxon>
        <taxon>Keylargovirus JL001</taxon>
    </lineage>
</organism>
<dbReference type="EMBL" id="AY576273">
    <property type="protein sequence ID" value="AAT69520.1"/>
    <property type="molecule type" value="Genomic_DNA"/>
</dbReference>
<protein>
    <submittedName>
        <fullName evidence="1">Gp44</fullName>
    </submittedName>
</protein>
<reference evidence="1 2" key="1">
    <citation type="journal article" date="2005" name="Appl. Environ. Microbiol.">
        <title>Genomic analysis of bacteriophage PhiJL001: insights into its interaction with a sponge-associated alpha-proteobacterium.</title>
        <authorList>
            <person name="Lohr J.E."/>
            <person name="Chen F."/>
            <person name="Hill R.T."/>
        </authorList>
    </citation>
    <scope>NUCLEOTIDE SEQUENCE</scope>
</reference>
<dbReference type="GeneID" id="3342387"/>
<keyword evidence="2" id="KW-1185">Reference proteome</keyword>
<gene>
    <name evidence="1" type="ORF">JL001p44</name>
</gene>
<dbReference type="KEGG" id="vg:3342387"/>
<dbReference type="RefSeq" id="YP_223968.1">
    <property type="nucleotide sequence ID" value="NC_006938.1"/>
</dbReference>
<sequence>MSHVITLENSKSYATEANLDKALVKLGLAEYTGGEKFACRYIKCQNGEGRWTAIFLISEYFNRNETGGYVGIASQHGFMSV</sequence>